<dbReference type="Proteomes" id="UP000009374">
    <property type="component" value="Unassembled WGS sequence"/>
</dbReference>
<keyword evidence="2" id="KW-1185">Reference proteome</keyword>
<accession>C6HX36</accession>
<organism evidence="1 2">
    <name type="scientific">Leptospirillum ferrodiazotrophum</name>
    <dbReference type="NCBI Taxonomy" id="412449"/>
    <lineage>
        <taxon>Bacteria</taxon>
        <taxon>Pseudomonadati</taxon>
        <taxon>Nitrospirota</taxon>
        <taxon>Nitrospiria</taxon>
        <taxon>Nitrospirales</taxon>
        <taxon>Nitrospiraceae</taxon>
        <taxon>Leptospirillum</taxon>
    </lineage>
</organism>
<dbReference type="EMBL" id="GG693873">
    <property type="protein sequence ID" value="EES52746.1"/>
    <property type="molecule type" value="Genomic_DNA"/>
</dbReference>
<reference evidence="1 2" key="1">
    <citation type="journal article" date="2009" name="Appl. Environ. Microbiol.">
        <title>Community genomic and proteomic analyses of chemoautotrophic iron-oxidizing "Leptospirillum rubarum" (Group II) and "Leptospirillum ferrodiazotrophum" (Group III) bacteria in acid mine drainage biofilms.</title>
        <authorList>
            <person name="Goltsman D.S."/>
            <person name="Denef V.J."/>
            <person name="Singer S.W."/>
            <person name="VerBerkmoes N.C."/>
            <person name="Lefsrud M."/>
            <person name="Mueller R.S."/>
            <person name="Dick G.J."/>
            <person name="Sun C.L."/>
            <person name="Wheeler K.E."/>
            <person name="Zemla A."/>
            <person name="Baker B.J."/>
            <person name="Hauser L."/>
            <person name="Land M."/>
            <person name="Shah M.B."/>
            <person name="Thelen M.P."/>
            <person name="Hettich R.L."/>
            <person name="Banfield J.F."/>
        </authorList>
    </citation>
    <scope>NUCLEOTIDE SEQUENCE [LARGE SCALE GENOMIC DNA]</scope>
</reference>
<name>C6HX36_9BACT</name>
<gene>
    <name evidence="1" type="ORF">UBAL3_92050118</name>
</gene>
<dbReference type="AlphaFoldDB" id="C6HX36"/>
<evidence type="ECO:0000313" key="2">
    <source>
        <dbReference type="Proteomes" id="UP000009374"/>
    </source>
</evidence>
<proteinExistence type="predicted"/>
<sequence length="155" mass="17357">MSRLEKRKESLATRNLWNAGTRIRSAELFLSKEDWGDAIREGNEALDFLAQALLLFSGIERNRFQQPGPLLLSSKDKIPFPATTDWTKLQQLLGEKNSAQDISSIGGGDFMTFGDPFSARETLPPTQEEASNLITDVKYLADICRKILYSSKAET</sequence>
<evidence type="ECO:0008006" key="3">
    <source>
        <dbReference type="Google" id="ProtNLM"/>
    </source>
</evidence>
<protein>
    <recommendedName>
        <fullName evidence="3">HEPN domain-containing protein</fullName>
    </recommendedName>
</protein>
<evidence type="ECO:0000313" key="1">
    <source>
        <dbReference type="EMBL" id="EES52746.1"/>
    </source>
</evidence>